<dbReference type="Proteomes" id="UP000061135">
    <property type="component" value="Chromosome"/>
</dbReference>
<feature type="domain" description="Formyl transferase N-terminal" evidence="1">
    <location>
        <begin position="60"/>
        <end position="134"/>
    </location>
</feature>
<dbReference type="InterPro" id="IPR036477">
    <property type="entry name" value="Formyl_transf_N_sf"/>
</dbReference>
<evidence type="ECO:0000313" key="2">
    <source>
        <dbReference type="EMBL" id="AKD25756.1"/>
    </source>
</evidence>
<dbReference type="PATRIC" id="fig|576611.7.peg.1446"/>
<keyword evidence="3" id="KW-1185">Reference proteome</keyword>
<sequence>MINSIILLHNGEHYEKFSSELKGINPAVEIILLNDLASLIALPHSLLDRSRLIAYLSGVIVPLSIIKKLKYGAYNFHPGPPIRPGYASLEMAIYEGDEVYGTTVHEMDELVDTGKINGIHAFPVPKNANAFDLYRLTMDSMLALFGQKKKELLNETPLISYPIPWGNKKFTKADYMAYLRITRDISREELDLRIRAFGYDFDHKLKLIERGNIYELENSDRPEGYLDQSDFQVVCGQKFIRTKELVNI</sequence>
<evidence type="ECO:0000313" key="3">
    <source>
        <dbReference type="Proteomes" id="UP000061135"/>
    </source>
</evidence>
<evidence type="ECO:0000259" key="1">
    <source>
        <dbReference type="Pfam" id="PF00551"/>
    </source>
</evidence>
<dbReference type="RefSeq" id="WP_046330475.1">
    <property type="nucleotide sequence ID" value="NZ_CP007501.1"/>
</dbReference>
<reference evidence="2 3" key="1">
    <citation type="submission" date="2014-03" db="EMBL/GenBank/DDBJ databases">
        <title>Genome of Polynucleobacter strain MWH-MoK4.</title>
        <authorList>
            <person name="Hahn M.W."/>
        </authorList>
    </citation>
    <scope>NUCLEOTIDE SEQUENCE [LARGE SCALE GENOMIC DNA]</scope>
    <source>
        <strain evidence="2 3">MWH-MoK4</strain>
    </source>
</reference>
<dbReference type="OrthoDB" id="9802815at2"/>
<dbReference type="HOGENOM" id="CLU_097913_0_0_4"/>
<dbReference type="AlphaFoldDB" id="A0A0E3ZMR5"/>
<organism evidence="2 3">
    <name type="scientific">Polynucleobacter duraquae</name>
    <dbReference type="NCBI Taxonomy" id="1835254"/>
    <lineage>
        <taxon>Bacteria</taxon>
        <taxon>Pseudomonadati</taxon>
        <taxon>Pseudomonadota</taxon>
        <taxon>Betaproteobacteria</taxon>
        <taxon>Burkholderiales</taxon>
        <taxon>Burkholderiaceae</taxon>
        <taxon>Polynucleobacter</taxon>
    </lineage>
</organism>
<dbReference type="Gene3D" id="3.40.50.12230">
    <property type="match status" value="1"/>
</dbReference>
<accession>A0A0E3ZMR5</accession>
<dbReference type="InterPro" id="IPR002376">
    <property type="entry name" value="Formyl_transf_N"/>
</dbReference>
<dbReference type="KEGG" id="pdq:CL55_00014230"/>
<gene>
    <name evidence="2" type="ORF">CL55_00014230</name>
</gene>
<dbReference type="Pfam" id="PF00551">
    <property type="entry name" value="Formyl_trans_N"/>
    <property type="match status" value="1"/>
</dbReference>
<dbReference type="STRING" id="1835254.CL55_00014230"/>
<dbReference type="EMBL" id="CP007501">
    <property type="protein sequence ID" value="AKD25756.1"/>
    <property type="molecule type" value="Genomic_DNA"/>
</dbReference>
<proteinExistence type="predicted"/>
<dbReference type="SUPFAM" id="SSF53328">
    <property type="entry name" value="Formyltransferase"/>
    <property type="match status" value="1"/>
</dbReference>
<name>A0A0E3ZMR5_9BURK</name>
<protein>
    <submittedName>
        <fullName evidence="2">Methionyl-tRNA formyltransferase</fullName>
    </submittedName>
</protein>